<dbReference type="PANTHER" id="PTHR30625:SF11">
    <property type="entry name" value="MOTA_TOLQ_EXBB PROTON CHANNEL DOMAIN-CONTAINING PROTEIN"/>
    <property type="match status" value="1"/>
</dbReference>
<evidence type="ECO:0000256" key="7">
    <source>
        <dbReference type="SAM" id="Coils"/>
    </source>
</evidence>
<evidence type="ECO:0000313" key="12">
    <source>
        <dbReference type="Proteomes" id="UP000251800"/>
    </source>
</evidence>
<evidence type="ECO:0000256" key="5">
    <source>
        <dbReference type="ARBA" id="ARBA00023136"/>
    </source>
</evidence>
<name>A0A383XQZ8_9GAMM</name>
<dbReference type="PANTHER" id="PTHR30625">
    <property type="entry name" value="PROTEIN TOLQ"/>
    <property type="match status" value="1"/>
</dbReference>
<dbReference type="OrthoDB" id="4045at2"/>
<feature type="signal peptide" evidence="9">
    <location>
        <begin position="1"/>
        <end position="23"/>
    </location>
</feature>
<accession>A0A383XQZ8</accession>
<evidence type="ECO:0000256" key="9">
    <source>
        <dbReference type="SAM" id="SignalP"/>
    </source>
</evidence>
<keyword evidence="7" id="KW-0175">Coiled coil</keyword>
<keyword evidence="12" id="KW-1185">Reference proteome</keyword>
<feature type="chain" id="PRO_5016830492" evidence="9">
    <location>
        <begin position="24"/>
        <end position="450"/>
    </location>
</feature>
<feature type="transmembrane region" description="Helical" evidence="8">
    <location>
        <begin position="397"/>
        <end position="421"/>
    </location>
</feature>
<keyword evidence="2" id="KW-1003">Cell membrane</keyword>
<dbReference type="GO" id="GO:0005886">
    <property type="term" value="C:plasma membrane"/>
    <property type="evidence" value="ECO:0007669"/>
    <property type="project" value="UniProtKB-SubCell"/>
</dbReference>
<keyword evidence="4 8" id="KW-1133">Transmembrane helix</keyword>
<evidence type="ECO:0000259" key="10">
    <source>
        <dbReference type="Pfam" id="PF01618"/>
    </source>
</evidence>
<dbReference type="InterPro" id="IPR002898">
    <property type="entry name" value="MotA_ExbB_proton_chnl"/>
</dbReference>
<feature type="transmembrane region" description="Helical" evidence="8">
    <location>
        <begin position="275"/>
        <end position="301"/>
    </location>
</feature>
<dbReference type="AlphaFoldDB" id="A0A383XQZ8"/>
<gene>
    <name evidence="11" type="ORF">DEH80_14350</name>
</gene>
<evidence type="ECO:0000313" key="11">
    <source>
        <dbReference type="EMBL" id="PWN55052.1"/>
    </source>
</evidence>
<comment type="similarity">
    <text evidence="6">Belongs to the exbB/tolQ family.</text>
</comment>
<keyword evidence="6" id="KW-0653">Protein transport</keyword>
<sequence>MNRRGVAALLSVAVLACSPAAMAQSDELSMRELLQEVKQGRAQAREENRKREQQFLAEEAEQDRLIREQEQAIAALERRSAELEKRFNANELKVEEKRIQRDERLGSLKELFGHLTGAAGDLRVRLRNSITSSQFDGRQAFLDALIAKMNDDTDLPTVEEIERLWFELHREMTESGAVAAYPARVGTQDNREVVRVGLFNLVSNGDYLAWDEGTQTVSVLPRQPEAYTGGAQKLQAAESGYTPVGIDPTGAAGGGYLKALINSPTLVERWHQGKIVGYVITGVGLFGLAVALWRLLALMALSAKVGRQQKSDEVSDSNPLGRIIQVGQTHANDDVETLELKLGEAIIKERPAIHRGLPLIKIISMVAPLMGLLGTVTGMIIVFQAITIYGAGDPKAMAGGISSALVTTVLGLIVAIPMMLAHSMLFARAKRILHVLEEQSAGIVAERAGR</sequence>
<keyword evidence="5 8" id="KW-0472">Membrane</keyword>
<dbReference type="EMBL" id="QEQK01000014">
    <property type="protein sequence ID" value="PWN55052.1"/>
    <property type="molecule type" value="Genomic_DNA"/>
</dbReference>
<proteinExistence type="inferred from homology"/>
<dbReference type="Proteomes" id="UP000251800">
    <property type="component" value="Unassembled WGS sequence"/>
</dbReference>
<feature type="coiled-coil region" evidence="7">
    <location>
        <begin position="30"/>
        <end position="93"/>
    </location>
</feature>
<dbReference type="InterPro" id="IPR017270">
    <property type="entry name" value="MotA/TolQ/ExbB-rel"/>
</dbReference>
<evidence type="ECO:0000256" key="3">
    <source>
        <dbReference type="ARBA" id="ARBA00022692"/>
    </source>
</evidence>
<dbReference type="InterPro" id="IPR050790">
    <property type="entry name" value="ExbB/TolQ_transport"/>
</dbReference>
<reference evidence="11 12" key="1">
    <citation type="submission" date="2018-05" db="EMBL/GenBank/DDBJ databases">
        <title>Abyssibacter profundi OUC007T gen. nov., sp. nov, a marine bacterium isolated from seawater of the Mariana Trench.</title>
        <authorList>
            <person name="Zhou S."/>
        </authorList>
    </citation>
    <scope>NUCLEOTIDE SEQUENCE [LARGE SCALE GENOMIC DNA]</scope>
    <source>
        <strain evidence="11 12">OUC007</strain>
    </source>
</reference>
<dbReference type="Pfam" id="PF01618">
    <property type="entry name" value="MotA_ExbB"/>
    <property type="match status" value="1"/>
</dbReference>
<keyword evidence="9" id="KW-0732">Signal</keyword>
<evidence type="ECO:0000256" key="6">
    <source>
        <dbReference type="RuleBase" id="RU004057"/>
    </source>
</evidence>
<evidence type="ECO:0000256" key="2">
    <source>
        <dbReference type="ARBA" id="ARBA00022475"/>
    </source>
</evidence>
<organism evidence="11 12">
    <name type="scientific">Abyssibacter profundi</name>
    <dbReference type="NCBI Taxonomy" id="2182787"/>
    <lineage>
        <taxon>Bacteria</taxon>
        <taxon>Pseudomonadati</taxon>
        <taxon>Pseudomonadota</taxon>
        <taxon>Gammaproteobacteria</taxon>
        <taxon>Chromatiales</taxon>
        <taxon>Oceanococcaceae</taxon>
        <taxon>Abyssibacter</taxon>
    </lineage>
</organism>
<dbReference type="PIRSF" id="PIRSF037714">
    <property type="entry name" value="TolR"/>
    <property type="match status" value="1"/>
</dbReference>
<dbReference type="PROSITE" id="PS51257">
    <property type="entry name" value="PROKAR_LIPOPROTEIN"/>
    <property type="match status" value="1"/>
</dbReference>
<comment type="caution">
    <text evidence="11">The sequence shown here is derived from an EMBL/GenBank/DDBJ whole genome shotgun (WGS) entry which is preliminary data.</text>
</comment>
<evidence type="ECO:0000256" key="8">
    <source>
        <dbReference type="SAM" id="Phobius"/>
    </source>
</evidence>
<evidence type="ECO:0000256" key="4">
    <source>
        <dbReference type="ARBA" id="ARBA00022989"/>
    </source>
</evidence>
<protein>
    <submittedName>
        <fullName evidence="11">Energy transducer TonB</fullName>
    </submittedName>
</protein>
<feature type="domain" description="MotA/TolQ/ExbB proton channel" evidence="10">
    <location>
        <begin position="318"/>
        <end position="437"/>
    </location>
</feature>
<evidence type="ECO:0000256" key="1">
    <source>
        <dbReference type="ARBA" id="ARBA00004651"/>
    </source>
</evidence>
<keyword evidence="6" id="KW-0813">Transport</keyword>
<feature type="transmembrane region" description="Helical" evidence="8">
    <location>
        <begin position="369"/>
        <end position="391"/>
    </location>
</feature>
<keyword evidence="3 8" id="KW-0812">Transmembrane</keyword>
<dbReference type="GO" id="GO:0017038">
    <property type="term" value="P:protein import"/>
    <property type="evidence" value="ECO:0007669"/>
    <property type="project" value="TreeGrafter"/>
</dbReference>
<comment type="subcellular location">
    <subcellularLocation>
        <location evidence="1">Cell membrane</location>
        <topology evidence="1">Multi-pass membrane protein</topology>
    </subcellularLocation>
    <subcellularLocation>
        <location evidence="6">Membrane</location>
        <topology evidence="6">Multi-pass membrane protein</topology>
    </subcellularLocation>
</comment>